<evidence type="ECO:0000313" key="1">
    <source>
        <dbReference type="EMBL" id="CAG5093300.1"/>
    </source>
</evidence>
<proteinExistence type="predicted"/>
<organism evidence="1 2">
    <name type="scientific">Thermobacillus xylanilyticus</name>
    <dbReference type="NCBI Taxonomy" id="76633"/>
    <lineage>
        <taxon>Bacteria</taxon>
        <taxon>Bacillati</taxon>
        <taxon>Bacillota</taxon>
        <taxon>Bacilli</taxon>
        <taxon>Bacillales</taxon>
        <taxon>Paenibacillaceae</taxon>
        <taxon>Thermobacillus</taxon>
    </lineage>
</organism>
<name>A0ABN7S5X4_THEXY</name>
<gene>
    <name evidence="1" type="primary">txxe 3679</name>
    <name evidence="1" type="ORF">TXXE_19490</name>
</gene>
<keyword evidence="2" id="KW-1185">Reference proteome</keyword>
<sequence length="11" mass="1257">MMEGMSDDRDA</sequence>
<reference evidence="1 2" key="1">
    <citation type="submission" date="2021-04" db="EMBL/GenBank/DDBJ databases">
        <authorList>
            <person name="Rakotoarivonina H."/>
        </authorList>
    </citation>
    <scope>NUCLEOTIDE SEQUENCE [LARGE SCALE GENOMIC DNA]</scope>
    <source>
        <strain evidence="1 2">XE</strain>
    </source>
</reference>
<protein>
    <submittedName>
        <fullName evidence="1">Uncharacterized protein</fullName>
    </submittedName>
</protein>
<evidence type="ECO:0000313" key="2">
    <source>
        <dbReference type="Proteomes" id="UP000681526"/>
    </source>
</evidence>
<dbReference type="EMBL" id="CAJRAY010000105">
    <property type="protein sequence ID" value="CAG5093300.1"/>
    <property type="molecule type" value="Genomic_DNA"/>
</dbReference>
<comment type="caution">
    <text evidence="1">The sequence shown here is derived from an EMBL/GenBank/DDBJ whole genome shotgun (WGS) entry which is preliminary data.</text>
</comment>
<accession>A0ABN7S5X4</accession>
<dbReference type="Proteomes" id="UP000681526">
    <property type="component" value="Unassembled WGS sequence"/>
</dbReference>